<evidence type="ECO:0000313" key="3">
    <source>
        <dbReference type="Proteomes" id="UP000002620"/>
    </source>
</evidence>
<dbReference type="EMBL" id="CP001785">
    <property type="protein sequence ID" value="ACX52888.1"/>
    <property type="molecule type" value="Genomic_DNA"/>
</dbReference>
<feature type="transmembrane region" description="Helical" evidence="1">
    <location>
        <begin position="49"/>
        <end position="70"/>
    </location>
</feature>
<keyword evidence="1" id="KW-1133">Transmembrane helix</keyword>
<keyword evidence="3" id="KW-1185">Reference proteome</keyword>
<keyword evidence="1" id="KW-0812">Transmembrane</keyword>
<dbReference type="STRING" id="429009.Adeg_1800"/>
<accession>C9R9A9</accession>
<sequence length="80" mass="8460">MSNKENGRKKPWGALLLWGALSLGLYAVVFLKGDAVQRFVAEGGVGKAAIVVVVAIIFSLVHGNFTGAFFEALGIRAKGR</sequence>
<organism evidence="2 3">
    <name type="scientific">Ammonifex degensii (strain DSM 10501 / KC4)</name>
    <dbReference type="NCBI Taxonomy" id="429009"/>
    <lineage>
        <taxon>Bacteria</taxon>
        <taxon>Bacillati</taxon>
        <taxon>Bacillota</taxon>
        <taxon>Clostridia</taxon>
        <taxon>Thermoanaerobacterales</taxon>
        <taxon>Thermoanaerobacteraceae</taxon>
        <taxon>Ammonifex</taxon>
    </lineage>
</organism>
<dbReference type="RefSeq" id="WP_015739765.1">
    <property type="nucleotide sequence ID" value="NC_013385.1"/>
</dbReference>
<name>C9R9A9_AMMDK</name>
<evidence type="ECO:0000313" key="2">
    <source>
        <dbReference type="EMBL" id="ACX52888.1"/>
    </source>
</evidence>
<dbReference type="KEGG" id="adg:Adeg_1800"/>
<keyword evidence="1" id="KW-0472">Membrane</keyword>
<dbReference type="AlphaFoldDB" id="C9R9A9"/>
<gene>
    <name evidence="2" type="ordered locus">Adeg_1800</name>
</gene>
<protein>
    <submittedName>
        <fullName evidence="2">Uncharacterized protein</fullName>
    </submittedName>
</protein>
<dbReference type="Proteomes" id="UP000002620">
    <property type="component" value="Chromosome"/>
</dbReference>
<dbReference type="HOGENOM" id="CLU_176880_0_0_9"/>
<reference evidence="2 3" key="1">
    <citation type="submission" date="2009-10" db="EMBL/GenBank/DDBJ databases">
        <title>Complete sequence of chromosome of Ammonifex degensii KC4.</title>
        <authorList>
            <consortium name="US DOE Joint Genome Institute"/>
            <person name="Kerfeld C."/>
            <person name="Goodner B."/>
            <person name="Huber H."/>
            <person name="Stetter K."/>
            <person name="Lucas S."/>
            <person name="Copeland A."/>
            <person name="Lapidus A."/>
            <person name="Glavina del Rio T."/>
            <person name="Dalin E."/>
            <person name="Tice H."/>
            <person name="Bruce D."/>
            <person name="Goodwin L."/>
            <person name="Pitluck S."/>
            <person name="Saunders E."/>
            <person name="Brettin T."/>
            <person name="Detter J.C."/>
            <person name="Han C."/>
            <person name="Larimer F."/>
            <person name="Land M."/>
            <person name="Hauser L."/>
            <person name="Kyrpides N."/>
            <person name="Ovchinnikova G."/>
            <person name="Richardson P."/>
        </authorList>
    </citation>
    <scope>NUCLEOTIDE SEQUENCE [LARGE SCALE GENOMIC DNA]</scope>
    <source>
        <strain evidence="3">DSM 10501 / KC4</strain>
    </source>
</reference>
<proteinExistence type="predicted"/>
<feature type="transmembrane region" description="Helical" evidence="1">
    <location>
        <begin position="12"/>
        <end position="29"/>
    </location>
</feature>
<evidence type="ECO:0000256" key="1">
    <source>
        <dbReference type="SAM" id="Phobius"/>
    </source>
</evidence>